<feature type="transmembrane region" description="Helical" evidence="6">
    <location>
        <begin position="54"/>
        <end position="77"/>
    </location>
</feature>
<gene>
    <name evidence="8" type="ORF">OFUS_LOCUS17342</name>
</gene>
<dbReference type="SUPFAM" id="SSF81321">
    <property type="entry name" value="Family A G protein-coupled receptor-like"/>
    <property type="match status" value="1"/>
</dbReference>
<dbReference type="OrthoDB" id="9990906at2759"/>
<evidence type="ECO:0000256" key="4">
    <source>
        <dbReference type="ARBA" id="ARBA00023136"/>
    </source>
</evidence>
<evidence type="ECO:0000256" key="2">
    <source>
        <dbReference type="ARBA" id="ARBA00022692"/>
    </source>
</evidence>
<dbReference type="GO" id="GO:0016020">
    <property type="term" value="C:membrane"/>
    <property type="evidence" value="ECO:0007669"/>
    <property type="project" value="UniProtKB-SubCell"/>
</dbReference>
<dbReference type="Gene3D" id="1.20.1070.10">
    <property type="entry name" value="Rhodopsin 7-helix transmembrane proteins"/>
    <property type="match status" value="1"/>
</dbReference>
<dbReference type="PROSITE" id="PS00237">
    <property type="entry name" value="G_PROTEIN_RECEP_F1_1"/>
    <property type="match status" value="1"/>
</dbReference>
<feature type="transmembrane region" description="Helical" evidence="6">
    <location>
        <begin position="345"/>
        <end position="369"/>
    </location>
</feature>
<dbReference type="InterPro" id="IPR052954">
    <property type="entry name" value="GPCR-Ligand_Int"/>
</dbReference>
<dbReference type="PANTHER" id="PTHR46641">
    <property type="entry name" value="FMRFAMIDE RECEPTOR-RELATED"/>
    <property type="match status" value="1"/>
</dbReference>
<evidence type="ECO:0000256" key="5">
    <source>
        <dbReference type="RuleBase" id="RU000688"/>
    </source>
</evidence>
<organism evidence="8 9">
    <name type="scientific">Owenia fusiformis</name>
    <name type="common">Polychaete worm</name>
    <dbReference type="NCBI Taxonomy" id="6347"/>
    <lineage>
        <taxon>Eukaryota</taxon>
        <taxon>Metazoa</taxon>
        <taxon>Spiralia</taxon>
        <taxon>Lophotrochozoa</taxon>
        <taxon>Annelida</taxon>
        <taxon>Polychaeta</taxon>
        <taxon>Sedentaria</taxon>
        <taxon>Canalipalpata</taxon>
        <taxon>Sabellida</taxon>
        <taxon>Oweniida</taxon>
        <taxon>Oweniidae</taxon>
        <taxon>Owenia</taxon>
    </lineage>
</organism>
<evidence type="ECO:0000313" key="9">
    <source>
        <dbReference type="Proteomes" id="UP000749559"/>
    </source>
</evidence>
<feature type="transmembrane region" description="Helical" evidence="6">
    <location>
        <begin position="231"/>
        <end position="248"/>
    </location>
</feature>
<comment type="similarity">
    <text evidence="5">Belongs to the G-protein coupled receptor 1 family.</text>
</comment>
<evidence type="ECO:0000256" key="6">
    <source>
        <dbReference type="SAM" id="Phobius"/>
    </source>
</evidence>
<keyword evidence="4 6" id="KW-0472">Membrane</keyword>
<feature type="transmembrane region" description="Helical" evidence="6">
    <location>
        <begin position="126"/>
        <end position="150"/>
    </location>
</feature>
<dbReference type="AlphaFoldDB" id="A0A8S4PHA0"/>
<dbReference type="Pfam" id="PF00001">
    <property type="entry name" value="7tm_1"/>
    <property type="match status" value="1"/>
</dbReference>
<dbReference type="InterPro" id="IPR000276">
    <property type="entry name" value="GPCR_Rhodpsn"/>
</dbReference>
<dbReference type="PROSITE" id="PS50262">
    <property type="entry name" value="G_PROTEIN_RECEP_F1_2"/>
    <property type="match status" value="1"/>
</dbReference>
<comment type="caution">
    <text evidence="8">The sequence shown here is derived from an EMBL/GenBank/DDBJ whole genome shotgun (WGS) entry which is preliminary data.</text>
</comment>
<reference evidence="8" key="1">
    <citation type="submission" date="2022-03" db="EMBL/GenBank/DDBJ databases">
        <authorList>
            <person name="Martin C."/>
        </authorList>
    </citation>
    <scope>NUCLEOTIDE SEQUENCE</scope>
</reference>
<keyword evidence="3 6" id="KW-1133">Transmembrane helix</keyword>
<keyword evidence="2 5" id="KW-0812">Transmembrane</keyword>
<feature type="transmembrane region" description="Helical" evidence="6">
    <location>
        <begin position="89"/>
        <end position="111"/>
    </location>
</feature>
<proteinExistence type="inferred from homology"/>
<sequence length="474" mass="53266">MFRYYPNGYDLCGLPISIMDNITGHRPDNDSVTAHTSAVRAIFASDEYKTADAIYVYFTPIIIVAGLIGNTLSFLVMTRPRNRRNSTSVYMSGLAVIDNLQILALASHWIVKCLMPDTLTDSFCKVFAYMVGTFGECSIWIVVAMTMDRFTAVWYPLRAHAWCTATRAKRVLAILCPVLAVRAIHVYFVGYLAIDIVTGTKMDCSVYDPTQTYNIYVSLICPWVDTILESIAPFILLIIFNALIIKAVQKHQVQQKELGSCMRTSTSSGPGLGSSLSISSTGMLAHNRAAKRIRKFFSKNSQDGQLTRMLLSVSFTLLLLTLPLNIIIMVNAFMSHIELEPATFYLIYSIANRLWFTNNAVNFYLYIFGGQKFRKDLIRLLTCKPVIQDHIRGLFHRDVHSDGFVTVHNSDLERELAMTRRRLQLSCGSQQNSFGCITPSPIQRHITASNGHLLCNAESPIHSDHSDDIINARF</sequence>
<feature type="domain" description="G-protein coupled receptors family 1 profile" evidence="7">
    <location>
        <begin position="69"/>
        <end position="366"/>
    </location>
</feature>
<protein>
    <recommendedName>
        <fullName evidence="7">G-protein coupled receptors family 1 profile domain-containing protein</fullName>
    </recommendedName>
</protein>
<feature type="transmembrane region" description="Helical" evidence="6">
    <location>
        <begin position="309"/>
        <end position="333"/>
    </location>
</feature>
<dbReference type="PRINTS" id="PR00237">
    <property type="entry name" value="GPCRRHODOPSN"/>
</dbReference>
<keyword evidence="5" id="KW-0297">G-protein coupled receptor</keyword>
<dbReference type="GO" id="GO:0004930">
    <property type="term" value="F:G protein-coupled receptor activity"/>
    <property type="evidence" value="ECO:0007669"/>
    <property type="project" value="UniProtKB-KW"/>
</dbReference>
<accession>A0A8S4PHA0</accession>
<name>A0A8S4PHA0_OWEFU</name>
<dbReference type="InterPro" id="IPR017452">
    <property type="entry name" value="GPCR_Rhodpsn_7TM"/>
</dbReference>
<evidence type="ECO:0000256" key="3">
    <source>
        <dbReference type="ARBA" id="ARBA00022989"/>
    </source>
</evidence>
<dbReference type="CDD" id="cd14978">
    <property type="entry name" value="7tmA_FMRFamide_R-like"/>
    <property type="match status" value="1"/>
</dbReference>
<evidence type="ECO:0000259" key="7">
    <source>
        <dbReference type="PROSITE" id="PS50262"/>
    </source>
</evidence>
<keyword evidence="5" id="KW-0675">Receptor</keyword>
<evidence type="ECO:0000256" key="1">
    <source>
        <dbReference type="ARBA" id="ARBA00004370"/>
    </source>
</evidence>
<comment type="subcellular location">
    <subcellularLocation>
        <location evidence="1">Membrane</location>
    </subcellularLocation>
</comment>
<keyword evidence="5" id="KW-0807">Transducer</keyword>
<dbReference type="Proteomes" id="UP000749559">
    <property type="component" value="Unassembled WGS sequence"/>
</dbReference>
<keyword evidence="9" id="KW-1185">Reference proteome</keyword>
<evidence type="ECO:0000313" key="8">
    <source>
        <dbReference type="EMBL" id="CAH1792375.1"/>
    </source>
</evidence>
<dbReference type="EMBL" id="CAIIXF020000008">
    <property type="protein sequence ID" value="CAH1792375.1"/>
    <property type="molecule type" value="Genomic_DNA"/>
</dbReference>
<feature type="transmembrane region" description="Helical" evidence="6">
    <location>
        <begin position="171"/>
        <end position="194"/>
    </location>
</feature>